<dbReference type="SUPFAM" id="SSF46689">
    <property type="entry name" value="Homeodomain-like"/>
    <property type="match status" value="1"/>
</dbReference>
<dbReference type="PRINTS" id="PR00455">
    <property type="entry name" value="HTHTETR"/>
</dbReference>
<dbReference type="PANTHER" id="PTHR30055:SF234">
    <property type="entry name" value="HTH-TYPE TRANSCRIPTIONAL REGULATOR BETI"/>
    <property type="match status" value="1"/>
</dbReference>
<dbReference type="InterPro" id="IPR001647">
    <property type="entry name" value="HTH_TetR"/>
</dbReference>
<sequence>MVDAQGAATVENHTRRRLAPAERMPQILEAALGEFTARGYAGASMAAVALRAGIAKGLIYHYFPSKAALFRATVQARIQPVLEEAERLVAEFRGPACDLLRLLLALAYARVAAAPQERALFRLIVTEAERFPELANLYQEDVLARAFRIVATVLRAGAESGEFRAEVGTTPGLAETVIAPVITASVWQMILGPAAPDVASLQAAQLDLLVHGLTKR</sequence>
<dbReference type="Pfam" id="PF14246">
    <property type="entry name" value="TetR_C_7"/>
    <property type="match status" value="1"/>
</dbReference>
<evidence type="ECO:0000256" key="1">
    <source>
        <dbReference type="ARBA" id="ARBA00023015"/>
    </source>
</evidence>
<dbReference type="InterPro" id="IPR009057">
    <property type="entry name" value="Homeodomain-like_sf"/>
</dbReference>
<dbReference type="PROSITE" id="PS01081">
    <property type="entry name" value="HTH_TETR_1"/>
    <property type="match status" value="1"/>
</dbReference>
<name>A0A5M6IRT4_9PROT</name>
<dbReference type="SUPFAM" id="SSF48498">
    <property type="entry name" value="Tetracyclin repressor-like, C-terminal domain"/>
    <property type="match status" value="1"/>
</dbReference>
<dbReference type="InterPro" id="IPR023772">
    <property type="entry name" value="DNA-bd_HTH_TetR-type_CS"/>
</dbReference>
<evidence type="ECO:0000256" key="4">
    <source>
        <dbReference type="PROSITE-ProRule" id="PRU00335"/>
    </source>
</evidence>
<comment type="caution">
    <text evidence="6">The sequence shown here is derived from an EMBL/GenBank/DDBJ whole genome shotgun (WGS) entry which is preliminary data.</text>
</comment>
<dbReference type="OrthoDB" id="9803547at2"/>
<dbReference type="PANTHER" id="PTHR30055">
    <property type="entry name" value="HTH-TYPE TRANSCRIPTIONAL REGULATOR RUTR"/>
    <property type="match status" value="1"/>
</dbReference>
<organism evidence="6 7">
    <name type="scientific">Rhodovastum atsumiense</name>
    <dbReference type="NCBI Taxonomy" id="504468"/>
    <lineage>
        <taxon>Bacteria</taxon>
        <taxon>Pseudomonadati</taxon>
        <taxon>Pseudomonadota</taxon>
        <taxon>Alphaproteobacteria</taxon>
        <taxon>Acetobacterales</taxon>
        <taxon>Acetobacteraceae</taxon>
        <taxon>Rhodovastum</taxon>
    </lineage>
</organism>
<accession>A0A5M6IRT4</accession>
<dbReference type="InterPro" id="IPR050109">
    <property type="entry name" value="HTH-type_TetR-like_transc_reg"/>
</dbReference>
<evidence type="ECO:0000313" key="6">
    <source>
        <dbReference type="EMBL" id="KAA5610607.1"/>
    </source>
</evidence>
<evidence type="ECO:0000259" key="5">
    <source>
        <dbReference type="PROSITE" id="PS50977"/>
    </source>
</evidence>
<dbReference type="InterPro" id="IPR036271">
    <property type="entry name" value="Tet_transcr_reg_TetR-rel_C_sf"/>
</dbReference>
<keyword evidence="3" id="KW-0804">Transcription</keyword>
<dbReference type="Gene3D" id="1.10.357.10">
    <property type="entry name" value="Tetracycline Repressor, domain 2"/>
    <property type="match status" value="1"/>
</dbReference>
<feature type="domain" description="HTH tetR-type" evidence="5">
    <location>
        <begin position="21"/>
        <end position="81"/>
    </location>
</feature>
<dbReference type="RefSeq" id="WP_150042341.1">
    <property type="nucleotide sequence ID" value="NZ_OW485601.1"/>
</dbReference>
<protein>
    <submittedName>
        <fullName evidence="6">TetR/AcrR family transcriptional regulator</fullName>
    </submittedName>
</protein>
<reference evidence="6 7" key="1">
    <citation type="submission" date="2019-09" db="EMBL/GenBank/DDBJ databases">
        <title>Genome sequence of Rhodovastum atsumiense, a diverse member of the Acetobacteraceae family of non-sulfur purple photosynthetic bacteria.</title>
        <authorList>
            <person name="Meyer T."/>
            <person name="Kyndt J."/>
        </authorList>
    </citation>
    <scope>NUCLEOTIDE SEQUENCE [LARGE SCALE GENOMIC DNA]</scope>
    <source>
        <strain evidence="6 7">DSM 21279</strain>
    </source>
</reference>
<dbReference type="PROSITE" id="PS50977">
    <property type="entry name" value="HTH_TETR_2"/>
    <property type="match status" value="1"/>
</dbReference>
<evidence type="ECO:0000256" key="2">
    <source>
        <dbReference type="ARBA" id="ARBA00023125"/>
    </source>
</evidence>
<dbReference type="AlphaFoldDB" id="A0A5M6IRT4"/>
<proteinExistence type="predicted"/>
<dbReference type="GO" id="GO:0000976">
    <property type="term" value="F:transcription cis-regulatory region binding"/>
    <property type="evidence" value="ECO:0007669"/>
    <property type="project" value="TreeGrafter"/>
</dbReference>
<keyword evidence="2 4" id="KW-0238">DNA-binding</keyword>
<dbReference type="GO" id="GO:0003700">
    <property type="term" value="F:DNA-binding transcription factor activity"/>
    <property type="evidence" value="ECO:0007669"/>
    <property type="project" value="TreeGrafter"/>
</dbReference>
<evidence type="ECO:0000313" key="7">
    <source>
        <dbReference type="Proteomes" id="UP000325255"/>
    </source>
</evidence>
<feature type="DNA-binding region" description="H-T-H motif" evidence="4">
    <location>
        <begin position="44"/>
        <end position="63"/>
    </location>
</feature>
<evidence type="ECO:0000256" key="3">
    <source>
        <dbReference type="ARBA" id="ARBA00023163"/>
    </source>
</evidence>
<dbReference type="InterPro" id="IPR039536">
    <property type="entry name" value="TetR_C_Proteobacteria"/>
</dbReference>
<keyword evidence="1" id="KW-0805">Transcription regulation</keyword>
<keyword evidence="7" id="KW-1185">Reference proteome</keyword>
<dbReference type="EMBL" id="VWPK01000030">
    <property type="protein sequence ID" value="KAA5610607.1"/>
    <property type="molecule type" value="Genomic_DNA"/>
</dbReference>
<dbReference type="Pfam" id="PF00440">
    <property type="entry name" value="TetR_N"/>
    <property type="match status" value="1"/>
</dbReference>
<gene>
    <name evidence="6" type="ORF">F1189_18465</name>
</gene>
<dbReference type="Proteomes" id="UP000325255">
    <property type="component" value="Unassembled WGS sequence"/>
</dbReference>